<proteinExistence type="predicted"/>
<dbReference type="EMBL" id="SOZD01000004">
    <property type="protein sequence ID" value="TFF22040.1"/>
    <property type="molecule type" value="Genomic_DNA"/>
</dbReference>
<dbReference type="Proteomes" id="UP000298179">
    <property type="component" value="Unassembled WGS sequence"/>
</dbReference>
<comment type="function">
    <text evidence="1">Hydrolyzes indole-3-acetamide (IAM) into indole-3-acetic acid (IAA).</text>
</comment>
<evidence type="ECO:0000313" key="4">
    <source>
        <dbReference type="EMBL" id="TFF22040.1"/>
    </source>
</evidence>
<comment type="caution">
    <text evidence="4">The sequence shown here is derived from an EMBL/GenBank/DDBJ whole genome shotgun (WGS) entry which is preliminary data.</text>
</comment>
<dbReference type="Gene3D" id="3.90.1300.10">
    <property type="entry name" value="Amidase signature (AS) domain"/>
    <property type="match status" value="1"/>
</dbReference>
<dbReference type="PROSITE" id="PS00571">
    <property type="entry name" value="AMIDASES"/>
    <property type="match status" value="1"/>
</dbReference>
<keyword evidence="5" id="KW-1185">Reference proteome</keyword>
<evidence type="ECO:0000256" key="2">
    <source>
        <dbReference type="ARBA" id="ARBA00021874"/>
    </source>
</evidence>
<evidence type="ECO:0000256" key="1">
    <source>
        <dbReference type="ARBA" id="ARBA00003871"/>
    </source>
</evidence>
<name>A0A4Y8RIU1_9HYPH</name>
<gene>
    <name evidence="4" type="ORF">E3C22_15445</name>
</gene>
<dbReference type="InterPro" id="IPR023631">
    <property type="entry name" value="Amidase_dom"/>
</dbReference>
<dbReference type="InterPro" id="IPR020556">
    <property type="entry name" value="Amidase_CS"/>
</dbReference>
<dbReference type="InterPro" id="IPR036928">
    <property type="entry name" value="AS_sf"/>
</dbReference>
<feature type="domain" description="Amidase" evidence="3">
    <location>
        <begin position="44"/>
        <end position="421"/>
    </location>
</feature>
<evidence type="ECO:0000259" key="3">
    <source>
        <dbReference type="Pfam" id="PF01425"/>
    </source>
</evidence>
<dbReference type="RefSeq" id="WP_134762923.1">
    <property type="nucleotide sequence ID" value="NZ_SOZD01000004.1"/>
</dbReference>
<dbReference type="Pfam" id="PF01425">
    <property type="entry name" value="Amidase"/>
    <property type="match status" value="1"/>
</dbReference>
<reference evidence="4 5" key="1">
    <citation type="submission" date="2019-03" db="EMBL/GenBank/DDBJ databases">
        <title>Jiella endophytica sp. nov., a novel endophytic bacterium isolated from root of Ficus microcarpa Linn. f.</title>
        <authorList>
            <person name="Tuo L."/>
        </authorList>
    </citation>
    <scope>NUCLEOTIDE SEQUENCE [LARGE SCALE GENOMIC DNA]</scope>
    <source>
        <strain evidence="4 5">CBS5Q-3</strain>
    </source>
</reference>
<organism evidence="4 5">
    <name type="scientific">Jiella endophytica</name>
    <dbReference type="NCBI Taxonomy" id="2558362"/>
    <lineage>
        <taxon>Bacteria</taxon>
        <taxon>Pseudomonadati</taxon>
        <taxon>Pseudomonadota</taxon>
        <taxon>Alphaproteobacteria</taxon>
        <taxon>Hyphomicrobiales</taxon>
        <taxon>Aurantimonadaceae</taxon>
        <taxon>Jiella</taxon>
    </lineage>
</organism>
<dbReference type="GO" id="GO:0003824">
    <property type="term" value="F:catalytic activity"/>
    <property type="evidence" value="ECO:0007669"/>
    <property type="project" value="InterPro"/>
</dbReference>
<dbReference type="InterPro" id="IPR000120">
    <property type="entry name" value="Amidase"/>
</dbReference>
<dbReference type="OrthoDB" id="9811471at2"/>
<evidence type="ECO:0000313" key="5">
    <source>
        <dbReference type="Proteomes" id="UP000298179"/>
    </source>
</evidence>
<dbReference type="AlphaFoldDB" id="A0A4Y8RIU1"/>
<protein>
    <recommendedName>
        <fullName evidence="2">Indoleacetamide hydrolase</fullName>
    </recommendedName>
</protein>
<dbReference type="PANTHER" id="PTHR11895:SF176">
    <property type="entry name" value="AMIDASE AMID-RELATED"/>
    <property type="match status" value="1"/>
</dbReference>
<dbReference type="SUPFAM" id="SSF75304">
    <property type="entry name" value="Amidase signature (AS) enzymes"/>
    <property type="match status" value="1"/>
</dbReference>
<dbReference type="PANTHER" id="PTHR11895">
    <property type="entry name" value="TRANSAMIDASE"/>
    <property type="match status" value="1"/>
</dbReference>
<accession>A0A4Y8RIU1</accession>
<sequence length="453" mass="46446">MPLAMLPQWTDLTPDQRVVAATGCRDAGADLDAAFRLFVDPGEAEDESSQAASVSRRPLAGLPYAAKDMFDLAGRAPSCGLETAFSPPPGQTAAMLRRMDAAGAARVGLTRMTKLAFEPSGIGTALNPWNPDFAPGGSSSGSGAAVASGAAFVAVGSDTAGSVRIPASCCGVTGWKPSTGFVSDDGAMALSPSLDTIGLLARGAADILLVVSGIALFDTDQAGDVKPRDGGSRSIAVATDLLERCETSVRAACEDGIALFRTLGMPTIASAAGPAIDENGAAALRVLGAEAARNLGSIPDLAAREPTLARRIASGFPVDDDALRRDLDARSTARAGLLDTVFGDADVLVTPAMAIRTPRLCDVDPSAEGFSGRTLYALSAFTRFANYLGLPALVVPTGFDDRAMPVGLQIIGRPGEDRALLELGAAFQAQSAWHGRVPPLARPILEATESLAP</sequence>